<feature type="transmembrane region" description="Helical" evidence="1">
    <location>
        <begin position="122"/>
        <end position="144"/>
    </location>
</feature>
<name>A0A840RF62_9NEIS</name>
<evidence type="ECO:0000313" key="3">
    <source>
        <dbReference type="Proteomes" id="UP000543030"/>
    </source>
</evidence>
<organism evidence="2 3">
    <name type="scientific">Silvimonas terrae</name>
    <dbReference type="NCBI Taxonomy" id="300266"/>
    <lineage>
        <taxon>Bacteria</taxon>
        <taxon>Pseudomonadati</taxon>
        <taxon>Pseudomonadota</taxon>
        <taxon>Betaproteobacteria</taxon>
        <taxon>Neisseriales</taxon>
        <taxon>Chitinibacteraceae</taxon>
        <taxon>Silvimonas</taxon>
    </lineage>
</organism>
<dbReference type="EMBL" id="JACHHN010000003">
    <property type="protein sequence ID" value="MBB5191148.1"/>
    <property type="molecule type" value="Genomic_DNA"/>
</dbReference>
<evidence type="ECO:0000256" key="1">
    <source>
        <dbReference type="SAM" id="Phobius"/>
    </source>
</evidence>
<proteinExistence type="predicted"/>
<sequence length="169" mass="18283">MSHVPGYVFVILAVLIYIGVKRCMPRTVKPERLLLFPLLIVGSGLNSMLGLFPHAGVIDWGAAVLAGLIGLAAGWHHARRWTLSFDGSLVRMPGDPGLLIIILFTFGFEFVLHFAIAAHVSWITSTLFVPTALALWGFLAGMPAGRALNVLVRRQRAQTPSAQWSGAGQ</sequence>
<comment type="caution">
    <text evidence="2">The sequence shown here is derived from an EMBL/GenBank/DDBJ whole genome shotgun (WGS) entry which is preliminary data.</text>
</comment>
<evidence type="ECO:0008006" key="4">
    <source>
        <dbReference type="Google" id="ProtNLM"/>
    </source>
</evidence>
<accession>A0A840RF62</accession>
<feature type="transmembrane region" description="Helical" evidence="1">
    <location>
        <begin position="97"/>
        <end position="116"/>
    </location>
</feature>
<keyword evidence="1" id="KW-0472">Membrane</keyword>
<dbReference type="Proteomes" id="UP000543030">
    <property type="component" value="Unassembled WGS sequence"/>
</dbReference>
<dbReference type="AlphaFoldDB" id="A0A840RF62"/>
<protein>
    <recommendedName>
        <fullName evidence="4">DUF1453 domain-containing protein</fullName>
    </recommendedName>
</protein>
<feature type="transmembrane region" description="Helical" evidence="1">
    <location>
        <begin position="6"/>
        <end position="24"/>
    </location>
</feature>
<reference evidence="2 3" key="1">
    <citation type="submission" date="2020-08" db="EMBL/GenBank/DDBJ databases">
        <title>Genomic Encyclopedia of Type Strains, Phase IV (KMG-IV): sequencing the most valuable type-strain genomes for metagenomic binning, comparative biology and taxonomic classification.</title>
        <authorList>
            <person name="Goeker M."/>
        </authorList>
    </citation>
    <scope>NUCLEOTIDE SEQUENCE [LARGE SCALE GENOMIC DNA]</scope>
    <source>
        <strain evidence="2 3">DSM 18233</strain>
    </source>
</reference>
<keyword evidence="1" id="KW-1133">Transmembrane helix</keyword>
<dbReference type="RefSeq" id="WP_184099784.1">
    <property type="nucleotide sequence ID" value="NZ_JACHHN010000003.1"/>
</dbReference>
<keyword evidence="1" id="KW-0812">Transmembrane</keyword>
<evidence type="ECO:0000313" key="2">
    <source>
        <dbReference type="EMBL" id="MBB5191148.1"/>
    </source>
</evidence>
<gene>
    <name evidence="2" type="ORF">HNQ50_001871</name>
</gene>
<feature type="transmembrane region" description="Helical" evidence="1">
    <location>
        <begin position="33"/>
        <end position="52"/>
    </location>
</feature>
<keyword evidence="3" id="KW-1185">Reference proteome</keyword>
<feature type="transmembrane region" description="Helical" evidence="1">
    <location>
        <begin position="58"/>
        <end position="76"/>
    </location>
</feature>